<dbReference type="AlphaFoldDB" id="A0A8H3LBV5"/>
<dbReference type="EMBL" id="BLAL01000071">
    <property type="protein sequence ID" value="GES83545.1"/>
    <property type="molecule type" value="Genomic_DNA"/>
</dbReference>
<sequence>MIGDFVIFREFRILFTKHKTLCDSVCTFNRHIIHLSKGVHDKCPHLTQYLPITKSVPVVTDTRITRANRDQIEYIPLLEDTLKPSKTNSTLRSLIHWRLLTQQPLDAEGNPGGIDQYLNLLKPDADEHDHSYDLDEFRLKRTYQNSLYMDYHYHFVRFSKRPCVHFDYVFIE</sequence>
<evidence type="ECO:0000313" key="2">
    <source>
        <dbReference type="Proteomes" id="UP000615446"/>
    </source>
</evidence>
<evidence type="ECO:0000313" key="1">
    <source>
        <dbReference type="EMBL" id="GES83545.1"/>
    </source>
</evidence>
<gene>
    <name evidence="1" type="ORF">RCL2_001069800</name>
</gene>
<accession>A0A8H3LBV5</accession>
<comment type="caution">
    <text evidence="1">The sequence shown here is derived from an EMBL/GenBank/DDBJ whole genome shotgun (WGS) entry which is preliminary data.</text>
</comment>
<name>A0A8H3LBV5_9GLOM</name>
<protein>
    <submittedName>
        <fullName evidence="1">Uncharacterized protein</fullName>
    </submittedName>
</protein>
<proteinExistence type="predicted"/>
<reference evidence="1" key="1">
    <citation type="submission" date="2019-10" db="EMBL/GenBank/DDBJ databases">
        <title>Conservation and host-specific expression of non-tandemly repeated heterogenous ribosome RNA gene in arbuscular mycorrhizal fungi.</title>
        <authorList>
            <person name="Maeda T."/>
            <person name="Kobayashi Y."/>
            <person name="Nakagawa T."/>
            <person name="Ezawa T."/>
            <person name="Yamaguchi K."/>
            <person name="Bino T."/>
            <person name="Nishimoto Y."/>
            <person name="Shigenobu S."/>
            <person name="Kawaguchi M."/>
        </authorList>
    </citation>
    <scope>NUCLEOTIDE SEQUENCE</scope>
    <source>
        <strain evidence="1">HR1</strain>
    </source>
</reference>
<organism evidence="1 2">
    <name type="scientific">Rhizophagus clarus</name>
    <dbReference type="NCBI Taxonomy" id="94130"/>
    <lineage>
        <taxon>Eukaryota</taxon>
        <taxon>Fungi</taxon>
        <taxon>Fungi incertae sedis</taxon>
        <taxon>Mucoromycota</taxon>
        <taxon>Glomeromycotina</taxon>
        <taxon>Glomeromycetes</taxon>
        <taxon>Glomerales</taxon>
        <taxon>Glomeraceae</taxon>
        <taxon>Rhizophagus</taxon>
    </lineage>
</organism>
<dbReference type="Proteomes" id="UP000615446">
    <property type="component" value="Unassembled WGS sequence"/>
</dbReference>